<dbReference type="Pfam" id="PF02466">
    <property type="entry name" value="Tim17"/>
    <property type="match status" value="1"/>
</dbReference>
<dbReference type="OrthoDB" id="1913277at2759"/>
<gene>
    <name evidence="7" type="ORF">EV356DRAFT_528073</name>
</gene>
<name>A0A6A6HMW7_VIRVR</name>
<comment type="subcellular location">
    <subcellularLocation>
        <location evidence="1">Mitochondrion inner membrane</location>
        <topology evidence="1">Multi-pass membrane protein</topology>
    </subcellularLocation>
</comment>
<keyword evidence="8" id="KW-1185">Reference proteome</keyword>
<dbReference type="Proteomes" id="UP000800092">
    <property type="component" value="Unassembled WGS sequence"/>
</dbReference>
<dbReference type="PANTHER" id="PTHR21382">
    <property type="entry name" value="NADH-UBIQUINONE OXIDOREDUCTASE SUBUNIT"/>
    <property type="match status" value="1"/>
</dbReference>
<evidence type="ECO:0000256" key="1">
    <source>
        <dbReference type="ARBA" id="ARBA00004448"/>
    </source>
</evidence>
<keyword evidence="4" id="KW-1133">Transmembrane helix</keyword>
<dbReference type="GO" id="GO:0045271">
    <property type="term" value="C:respiratory chain complex I"/>
    <property type="evidence" value="ECO:0007669"/>
    <property type="project" value="InterPro"/>
</dbReference>
<evidence type="ECO:0000313" key="7">
    <source>
        <dbReference type="EMBL" id="KAF2239475.1"/>
    </source>
</evidence>
<keyword evidence="5" id="KW-0496">Mitochondrion</keyword>
<accession>A0A6A6HMW7</accession>
<reference evidence="7" key="1">
    <citation type="journal article" date="2020" name="Stud. Mycol.">
        <title>101 Dothideomycetes genomes: a test case for predicting lifestyles and emergence of pathogens.</title>
        <authorList>
            <person name="Haridas S."/>
            <person name="Albert R."/>
            <person name="Binder M."/>
            <person name="Bloem J."/>
            <person name="Labutti K."/>
            <person name="Salamov A."/>
            <person name="Andreopoulos B."/>
            <person name="Baker S."/>
            <person name="Barry K."/>
            <person name="Bills G."/>
            <person name="Bluhm B."/>
            <person name="Cannon C."/>
            <person name="Castanera R."/>
            <person name="Culley D."/>
            <person name="Daum C."/>
            <person name="Ezra D."/>
            <person name="Gonzalez J."/>
            <person name="Henrissat B."/>
            <person name="Kuo A."/>
            <person name="Liang C."/>
            <person name="Lipzen A."/>
            <person name="Lutzoni F."/>
            <person name="Magnuson J."/>
            <person name="Mondo S."/>
            <person name="Nolan M."/>
            <person name="Ohm R."/>
            <person name="Pangilinan J."/>
            <person name="Park H.-J."/>
            <person name="Ramirez L."/>
            <person name="Alfaro M."/>
            <person name="Sun H."/>
            <person name="Tritt A."/>
            <person name="Yoshinaga Y."/>
            <person name="Zwiers L.-H."/>
            <person name="Turgeon B."/>
            <person name="Goodwin S."/>
            <person name="Spatafora J."/>
            <person name="Crous P."/>
            <person name="Grigoriev I."/>
        </authorList>
    </citation>
    <scope>NUCLEOTIDE SEQUENCE</scope>
    <source>
        <strain evidence="7">Tuck. ex Michener</strain>
    </source>
</reference>
<keyword evidence="3" id="KW-0999">Mitochondrion inner membrane</keyword>
<dbReference type="EMBL" id="ML991772">
    <property type="protein sequence ID" value="KAF2239475.1"/>
    <property type="molecule type" value="Genomic_DNA"/>
</dbReference>
<evidence type="ECO:0000256" key="5">
    <source>
        <dbReference type="ARBA" id="ARBA00023128"/>
    </source>
</evidence>
<sequence length="200" mass="21629">MSLGPDPDEVVYHPRDAISSTAKTTAVTTLAGTTASAIQNTLTKQNVGAMGIFTRYGGTIAVFAAMGASYEFVKCASANLREKDDHWNTTLGAFFSGSMVGLKKGTLPAFLGYGAALAVIAGVYDYTGGSLSGYRKDPDVDEVARKEFLRKNRRRPIEETLANLGEGRGIHGPGYEERRRQRIKENYRIDLPPPNAPTHS</sequence>
<dbReference type="AlphaFoldDB" id="A0A6A6HMW7"/>
<proteinExistence type="predicted"/>
<evidence type="ECO:0000256" key="3">
    <source>
        <dbReference type="ARBA" id="ARBA00022792"/>
    </source>
</evidence>
<keyword evidence="2" id="KW-0812">Transmembrane</keyword>
<protein>
    <recommendedName>
        <fullName evidence="9">NADH-ubiquinone oxidoreductase 213 kDa subunit</fullName>
    </recommendedName>
</protein>
<dbReference type="PANTHER" id="PTHR21382:SF1">
    <property type="entry name" value="NADH DEHYDROGENASE [UBIQUINONE] 1 ALPHA SUBCOMPLEX SUBUNIT 11"/>
    <property type="match status" value="1"/>
</dbReference>
<evidence type="ECO:0000313" key="8">
    <source>
        <dbReference type="Proteomes" id="UP000800092"/>
    </source>
</evidence>
<dbReference type="GO" id="GO:0005743">
    <property type="term" value="C:mitochondrial inner membrane"/>
    <property type="evidence" value="ECO:0007669"/>
    <property type="project" value="UniProtKB-SubCell"/>
</dbReference>
<dbReference type="InterPro" id="IPR039205">
    <property type="entry name" value="NDUFA11"/>
</dbReference>
<evidence type="ECO:0000256" key="2">
    <source>
        <dbReference type="ARBA" id="ARBA00022692"/>
    </source>
</evidence>
<dbReference type="GO" id="GO:0006120">
    <property type="term" value="P:mitochondrial electron transport, NADH to ubiquinone"/>
    <property type="evidence" value="ECO:0007669"/>
    <property type="project" value="InterPro"/>
</dbReference>
<organism evidence="7 8">
    <name type="scientific">Viridothelium virens</name>
    <name type="common">Speckled blister lichen</name>
    <name type="synonym">Trypethelium virens</name>
    <dbReference type="NCBI Taxonomy" id="1048519"/>
    <lineage>
        <taxon>Eukaryota</taxon>
        <taxon>Fungi</taxon>
        <taxon>Dikarya</taxon>
        <taxon>Ascomycota</taxon>
        <taxon>Pezizomycotina</taxon>
        <taxon>Dothideomycetes</taxon>
        <taxon>Dothideomycetes incertae sedis</taxon>
        <taxon>Trypetheliales</taxon>
        <taxon>Trypetheliaceae</taxon>
        <taxon>Viridothelium</taxon>
    </lineage>
</organism>
<evidence type="ECO:0000256" key="6">
    <source>
        <dbReference type="ARBA" id="ARBA00023136"/>
    </source>
</evidence>
<keyword evidence="6" id="KW-0472">Membrane</keyword>
<evidence type="ECO:0008006" key="9">
    <source>
        <dbReference type="Google" id="ProtNLM"/>
    </source>
</evidence>
<evidence type="ECO:0000256" key="4">
    <source>
        <dbReference type="ARBA" id="ARBA00022989"/>
    </source>
</evidence>